<dbReference type="AlphaFoldDB" id="A0A2I8VQP2"/>
<sequence>MTDDIRWTIVGEETVEENQNVEELIEGMLAEEYPEVKVDTITTHGYSAAANGVSKTESGHSHAFCEVFTFDGATKTAGIEAIDWYAIGIS</sequence>
<dbReference type="KEGG" id="srub:C2R22_22050"/>
<protein>
    <submittedName>
        <fullName evidence="1">Uncharacterized protein</fullName>
    </submittedName>
</protein>
<reference evidence="1 2" key="1">
    <citation type="submission" date="2018-01" db="EMBL/GenBank/DDBJ databases">
        <title>Complete genome sequence of Salinigranum rubrum GX10T, an extremely halophilic archaeon isolated from a marine solar saltern.</title>
        <authorList>
            <person name="Han S."/>
        </authorList>
    </citation>
    <scope>NUCLEOTIDE SEQUENCE [LARGE SCALE GENOMIC DNA]</scope>
    <source>
        <strain evidence="1 2">GX10</strain>
        <plasmid evidence="2">Plasmid unnamed1</plasmid>
    </source>
</reference>
<keyword evidence="2" id="KW-1185">Reference proteome</keyword>
<proteinExistence type="predicted"/>
<dbReference type="GeneID" id="35594836"/>
<dbReference type="EMBL" id="CP026310">
    <property type="protein sequence ID" value="AUV84241.1"/>
    <property type="molecule type" value="Genomic_DNA"/>
</dbReference>
<accession>A0A2I8VQP2</accession>
<evidence type="ECO:0000313" key="2">
    <source>
        <dbReference type="Proteomes" id="UP000236584"/>
    </source>
</evidence>
<dbReference type="Gene3D" id="3.10.450.50">
    <property type="match status" value="1"/>
</dbReference>
<keyword evidence="1" id="KW-0614">Plasmid</keyword>
<dbReference type="RefSeq" id="WP_103427929.1">
    <property type="nucleotide sequence ID" value="NZ_CP026310.1"/>
</dbReference>
<dbReference type="Proteomes" id="UP000236584">
    <property type="component" value="Plasmid unnamed1"/>
</dbReference>
<gene>
    <name evidence="1" type="ORF">C2R22_22050</name>
</gene>
<organism evidence="1 2">
    <name type="scientific">Salinigranum rubrum</name>
    <dbReference type="NCBI Taxonomy" id="755307"/>
    <lineage>
        <taxon>Archaea</taxon>
        <taxon>Methanobacteriati</taxon>
        <taxon>Methanobacteriota</taxon>
        <taxon>Stenosarchaea group</taxon>
        <taxon>Halobacteria</taxon>
        <taxon>Halobacteriales</taxon>
        <taxon>Haloferacaceae</taxon>
        <taxon>Salinigranum</taxon>
    </lineage>
</organism>
<evidence type="ECO:0000313" key="1">
    <source>
        <dbReference type="EMBL" id="AUV84241.1"/>
    </source>
</evidence>
<name>A0A2I8VQP2_9EURY</name>
<geneLocation type="plasmid" evidence="1">
    <name>unnamed1</name>
</geneLocation>